<dbReference type="EMBL" id="KV407462">
    <property type="protein sequence ID" value="KZF20714.1"/>
    <property type="molecule type" value="Genomic_DNA"/>
</dbReference>
<feature type="chain" id="PRO_5012272194" evidence="1">
    <location>
        <begin position="16"/>
        <end position="111"/>
    </location>
</feature>
<evidence type="ECO:0000256" key="1">
    <source>
        <dbReference type="SAM" id="SignalP"/>
    </source>
</evidence>
<dbReference type="GeneID" id="28894668"/>
<name>A0A165F8V4_XYLHT</name>
<evidence type="ECO:0000313" key="3">
    <source>
        <dbReference type="Proteomes" id="UP000076632"/>
    </source>
</evidence>
<accession>A0A165F8V4</accession>
<evidence type="ECO:0000313" key="2">
    <source>
        <dbReference type="EMBL" id="KZF20714.1"/>
    </source>
</evidence>
<keyword evidence="1" id="KW-0732">Signal</keyword>
<reference evidence="2 3" key="1">
    <citation type="journal article" date="2016" name="Fungal Biol.">
        <title>The genome of Xylona heveae provides a window into fungal endophytism.</title>
        <authorList>
            <person name="Gazis R."/>
            <person name="Kuo A."/>
            <person name="Riley R."/>
            <person name="LaButti K."/>
            <person name="Lipzen A."/>
            <person name="Lin J."/>
            <person name="Amirebrahimi M."/>
            <person name="Hesse C.N."/>
            <person name="Spatafora J.W."/>
            <person name="Henrissat B."/>
            <person name="Hainaut M."/>
            <person name="Grigoriev I.V."/>
            <person name="Hibbett D.S."/>
        </authorList>
    </citation>
    <scope>NUCLEOTIDE SEQUENCE [LARGE SCALE GENOMIC DNA]</scope>
    <source>
        <strain evidence="2 3">TC161</strain>
    </source>
</reference>
<gene>
    <name evidence="2" type="ORF">L228DRAFT_177831</name>
</gene>
<dbReference type="Proteomes" id="UP000076632">
    <property type="component" value="Unassembled WGS sequence"/>
</dbReference>
<feature type="signal peptide" evidence="1">
    <location>
        <begin position="1"/>
        <end position="15"/>
    </location>
</feature>
<protein>
    <submittedName>
        <fullName evidence="2">Uncharacterized protein</fullName>
    </submittedName>
</protein>
<keyword evidence="3" id="KW-1185">Reference proteome</keyword>
<proteinExistence type="predicted"/>
<dbReference type="RefSeq" id="XP_018186269.1">
    <property type="nucleotide sequence ID" value="XM_018329531.1"/>
</dbReference>
<organism evidence="2 3">
    <name type="scientific">Xylona heveae (strain CBS 132557 / TC161)</name>
    <dbReference type="NCBI Taxonomy" id="1328760"/>
    <lineage>
        <taxon>Eukaryota</taxon>
        <taxon>Fungi</taxon>
        <taxon>Dikarya</taxon>
        <taxon>Ascomycota</taxon>
        <taxon>Pezizomycotina</taxon>
        <taxon>Xylonomycetes</taxon>
        <taxon>Xylonales</taxon>
        <taxon>Xylonaceae</taxon>
        <taxon>Xylona</taxon>
    </lineage>
</organism>
<sequence>MLLTLLGFDLAISRAAPASDNLRLGGVGLLLMTMLVESWPRSSTPQEARLHGYRTAVLGKGGSLGRDLIKRMIYLENELEEIDEVVQSSWTGNGLNCSCKEQSIERRALNL</sequence>
<dbReference type="AlphaFoldDB" id="A0A165F8V4"/>
<dbReference type="InParanoid" id="A0A165F8V4"/>